<keyword evidence="2" id="KW-1185">Reference proteome</keyword>
<dbReference type="Proteomes" id="UP000094256">
    <property type="component" value="Chromosome"/>
</dbReference>
<accession>A0A1B3ZA90</accession>
<dbReference type="EMBL" id="CP014168">
    <property type="protein sequence ID" value="AOH84359.1"/>
    <property type="molecule type" value="Genomic_DNA"/>
</dbReference>
<dbReference type="KEGG" id="span:AWL63_10685"/>
<name>A0A1B3ZA90_9SPHN</name>
<organism evidence="1 2">
    <name type="scientific">Sphingomonas panacis</name>
    <dbReference type="NCBI Taxonomy" id="1560345"/>
    <lineage>
        <taxon>Bacteria</taxon>
        <taxon>Pseudomonadati</taxon>
        <taxon>Pseudomonadota</taxon>
        <taxon>Alphaproteobacteria</taxon>
        <taxon>Sphingomonadales</taxon>
        <taxon>Sphingomonadaceae</taxon>
        <taxon>Sphingomonas</taxon>
    </lineage>
</organism>
<evidence type="ECO:0000313" key="1">
    <source>
        <dbReference type="EMBL" id="AOH84359.1"/>
    </source>
</evidence>
<dbReference type="AlphaFoldDB" id="A0A1B3ZA90"/>
<sequence>MLKFRANLLRGTVAELLLKEDQKALHRAGVKYTFDAPSGEALSSVPDRQRTVIALVLFGQCVAHEKPEAVKLLLNTPVESRAEFGAFAPLKDAMTKCSTVDFKADRFQMRGYLAEGAYRNVVIPTSG</sequence>
<protein>
    <submittedName>
        <fullName evidence="1">Uncharacterized protein</fullName>
    </submittedName>
</protein>
<gene>
    <name evidence="1" type="ORF">AWL63_10685</name>
</gene>
<reference evidence="1 2" key="1">
    <citation type="submission" date="2016-01" db="EMBL/GenBank/DDBJ databases">
        <title>Complete genome and mega plasmid sequence of Sphingomonas panacis DCY99 elicits systemic resistance in rice to Xanthomonas oryzae.</title>
        <authorList>
            <person name="Kim Y.J."/>
            <person name="Yang D.C."/>
            <person name="Sing P."/>
        </authorList>
    </citation>
    <scope>NUCLEOTIDE SEQUENCE [LARGE SCALE GENOMIC DNA]</scope>
    <source>
        <strain evidence="1 2">DCY99</strain>
    </source>
</reference>
<proteinExistence type="predicted"/>
<evidence type="ECO:0000313" key="2">
    <source>
        <dbReference type="Proteomes" id="UP000094256"/>
    </source>
</evidence>